<reference evidence="2 3" key="1">
    <citation type="submission" date="2020-10" db="EMBL/GenBank/DDBJ databases">
        <title>The Coptis chinensis genome and diversification of protoberbering-type alkaloids.</title>
        <authorList>
            <person name="Wang B."/>
            <person name="Shu S."/>
            <person name="Song C."/>
            <person name="Liu Y."/>
        </authorList>
    </citation>
    <scope>NUCLEOTIDE SEQUENCE [LARGE SCALE GENOMIC DNA]</scope>
    <source>
        <strain evidence="2">HL-2020</strain>
        <tissue evidence="2">Leaf</tissue>
    </source>
</reference>
<sequence>MISEKELLIVPDFVMGVSKTEINLLTLLSAAPRQQNEAKLMHVSNTNLFTMGVIGTTEGRDYAGWLAKIIDSGYSEKIEDIAASGGQLLRSHPKAEDVNDDITEVDPSSPAKLDAGA</sequence>
<name>A0A835HPS5_9MAGN</name>
<evidence type="ECO:0000256" key="1">
    <source>
        <dbReference type="SAM" id="MobiDB-lite"/>
    </source>
</evidence>
<dbReference type="Proteomes" id="UP000631114">
    <property type="component" value="Unassembled WGS sequence"/>
</dbReference>
<dbReference type="OrthoDB" id="4506189at2759"/>
<feature type="region of interest" description="Disordered" evidence="1">
    <location>
        <begin position="92"/>
        <end position="117"/>
    </location>
</feature>
<protein>
    <submittedName>
        <fullName evidence="2">Uncharacterized protein</fullName>
    </submittedName>
</protein>
<accession>A0A835HPS5</accession>
<evidence type="ECO:0000313" key="3">
    <source>
        <dbReference type="Proteomes" id="UP000631114"/>
    </source>
</evidence>
<proteinExistence type="predicted"/>
<gene>
    <name evidence="2" type="ORF">IFM89_037022</name>
</gene>
<dbReference type="EMBL" id="JADFTS010000006">
    <property type="protein sequence ID" value="KAF9603541.1"/>
    <property type="molecule type" value="Genomic_DNA"/>
</dbReference>
<organism evidence="2 3">
    <name type="scientific">Coptis chinensis</name>
    <dbReference type="NCBI Taxonomy" id="261450"/>
    <lineage>
        <taxon>Eukaryota</taxon>
        <taxon>Viridiplantae</taxon>
        <taxon>Streptophyta</taxon>
        <taxon>Embryophyta</taxon>
        <taxon>Tracheophyta</taxon>
        <taxon>Spermatophyta</taxon>
        <taxon>Magnoliopsida</taxon>
        <taxon>Ranunculales</taxon>
        <taxon>Ranunculaceae</taxon>
        <taxon>Coptidoideae</taxon>
        <taxon>Coptis</taxon>
    </lineage>
</organism>
<keyword evidence="3" id="KW-1185">Reference proteome</keyword>
<dbReference type="AlphaFoldDB" id="A0A835HPS5"/>
<comment type="caution">
    <text evidence="2">The sequence shown here is derived from an EMBL/GenBank/DDBJ whole genome shotgun (WGS) entry which is preliminary data.</text>
</comment>
<evidence type="ECO:0000313" key="2">
    <source>
        <dbReference type="EMBL" id="KAF9603541.1"/>
    </source>
</evidence>